<feature type="transmembrane region" description="Helical" evidence="6">
    <location>
        <begin position="6"/>
        <end position="24"/>
    </location>
</feature>
<feature type="transmembrane region" description="Helical" evidence="6">
    <location>
        <begin position="377"/>
        <end position="394"/>
    </location>
</feature>
<evidence type="ECO:0000256" key="2">
    <source>
        <dbReference type="ARBA" id="ARBA00022475"/>
    </source>
</evidence>
<feature type="transmembrane region" description="Helical" evidence="6">
    <location>
        <begin position="315"/>
        <end position="338"/>
    </location>
</feature>
<organism evidence="8 9">
    <name type="scientific">Candidatus Woykebacteria bacterium RIFCSPHIGHO2_01_FULL_39_12</name>
    <dbReference type="NCBI Taxonomy" id="1802599"/>
    <lineage>
        <taxon>Bacteria</taxon>
        <taxon>Candidatus Woykeibacteriota</taxon>
    </lineage>
</organism>
<name>A0A1G1WHK1_9BACT</name>
<feature type="transmembrane region" description="Helical" evidence="6">
    <location>
        <begin position="186"/>
        <end position="209"/>
    </location>
</feature>
<accession>A0A1G1WHK1</accession>
<evidence type="ECO:0000256" key="3">
    <source>
        <dbReference type="ARBA" id="ARBA00022692"/>
    </source>
</evidence>
<evidence type="ECO:0000313" key="9">
    <source>
        <dbReference type="Proteomes" id="UP000177900"/>
    </source>
</evidence>
<dbReference type="InterPro" id="IPR004477">
    <property type="entry name" value="ComEC_N"/>
</dbReference>
<comment type="caution">
    <text evidence="8">The sequence shown here is derived from an EMBL/GenBank/DDBJ whole genome shotgun (WGS) entry which is preliminary data.</text>
</comment>
<evidence type="ECO:0000259" key="7">
    <source>
        <dbReference type="Pfam" id="PF03772"/>
    </source>
</evidence>
<feature type="transmembrane region" description="Helical" evidence="6">
    <location>
        <begin position="156"/>
        <end position="180"/>
    </location>
</feature>
<proteinExistence type="predicted"/>
<dbReference type="Proteomes" id="UP000177900">
    <property type="component" value="Unassembled WGS sequence"/>
</dbReference>
<evidence type="ECO:0000256" key="6">
    <source>
        <dbReference type="SAM" id="Phobius"/>
    </source>
</evidence>
<keyword evidence="4 6" id="KW-1133">Transmembrane helix</keyword>
<dbReference type="InterPro" id="IPR052159">
    <property type="entry name" value="Competence_DNA_uptake"/>
</dbReference>
<evidence type="ECO:0000256" key="4">
    <source>
        <dbReference type="ARBA" id="ARBA00022989"/>
    </source>
</evidence>
<dbReference type="GO" id="GO:0005886">
    <property type="term" value="C:plasma membrane"/>
    <property type="evidence" value="ECO:0007669"/>
    <property type="project" value="UniProtKB-SubCell"/>
</dbReference>
<keyword evidence="3 6" id="KW-0812">Transmembrane</keyword>
<keyword evidence="2" id="KW-1003">Cell membrane</keyword>
<feature type="transmembrane region" description="Helical" evidence="6">
    <location>
        <begin position="343"/>
        <end position="365"/>
    </location>
</feature>
<sequence length="407" mass="45139">MSSKRAASYTSLALFLIGILFLRYQLSLEQKPKEGSIVLEGTVLDEPQRRGQSLYFSFQGYKVRTRAYPSISYGDNIEIKGIIQEKNFLSFPQITIKEESSNLVIRFLAAVRSRMKTVIEKSLPEPAAALLKGLLLGIKSDLPDDFSDNLRRTGTIHVVVVSGFNISLVGGFFLSLAGILRRRVAITASLIAILFYTLLTGATAPTVRAAIMGGLAFGANFFGRANFPIYTLVLAAYIMVFLSPQVIFDIGFQLSFFATAGILLFKDFFSKIFAKIISPFGEDLAITLSAQALVIPIIFFNFGTVSILSPLVNALVLWTIPLSTLLGFILVLTGLVFLPVAYFLAWIIQIPLTIFIFLINKIGQFPVNLIEIKSDRLVLFIMYYSVLTLVILIIKKIHHARIARTKN</sequence>
<keyword evidence="5 6" id="KW-0472">Membrane</keyword>
<evidence type="ECO:0000313" key="8">
    <source>
        <dbReference type="EMBL" id="OGY27114.1"/>
    </source>
</evidence>
<gene>
    <name evidence="8" type="ORF">A2864_01000</name>
</gene>
<feature type="transmembrane region" description="Helical" evidence="6">
    <location>
        <begin position="286"/>
        <end position="309"/>
    </location>
</feature>
<evidence type="ECO:0000256" key="5">
    <source>
        <dbReference type="ARBA" id="ARBA00023136"/>
    </source>
</evidence>
<dbReference type="AlphaFoldDB" id="A0A1G1WHK1"/>
<dbReference type="Pfam" id="PF03772">
    <property type="entry name" value="Competence"/>
    <property type="match status" value="1"/>
</dbReference>
<comment type="subcellular location">
    <subcellularLocation>
        <location evidence="1">Cell membrane</location>
        <topology evidence="1">Multi-pass membrane protein</topology>
    </subcellularLocation>
</comment>
<dbReference type="PANTHER" id="PTHR30619">
    <property type="entry name" value="DNA INTERNALIZATION/COMPETENCE PROTEIN COMEC/REC2"/>
    <property type="match status" value="1"/>
</dbReference>
<reference evidence="8 9" key="1">
    <citation type="journal article" date="2016" name="Nat. Commun.">
        <title>Thousands of microbial genomes shed light on interconnected biogeochemical processes in an aquifer system.</title>
        <authorList>
            <person name="Anantharaman K."/>
            <person name="Brown C.T."/>
            <person name="Hug L.A."/>
            <person name="Sharon I."/>
            <person name="Castelle C.J."/>
            <person name="Probst A.J."/>
            <person name="Thomas B.C."/>
            <person name="Singh A."/>
            <person name="Wilkins M.J."/>
            <person name="Karaoz U."/>
            <person name="Brodie E.L."/>
            <person name="Williams K.H."/>
            <person name="Hubbard S.S."/>
            <person name="Banfield J.F."/>
        </authorList>
    </citation>
    <scope>NUCLEOTIDE SEQUENCE [LARGE SCALE GENOMIC DNA]</scope>
</reference>
<evidence type="ECO:0000256" key="1">
    <source>
        <dbReference type="ARBA" id="ARBA00004651"/>
    </source>
</evidence>
<feature type="domain" description="ComEC/Rec2-related protein" evidence="7">
    <location>
        <begin position="134"/>
        <end position="395"/>
    </location>
</feature>
<dbReference type="PANTHER" id="PTHR30619:SF1">
    <property type="entry name" value="RECOMBINATION PROTEIN 2"/>
    <property type="match status" value="1"/>
</dbReference>
<feature type="transmembrane region" description="Helical" evidence="6">
    <location>
        <begin position="246"/>
        <end position="265"/>
    </location>
</feature>
<dbReference type="EMBL" id="MHCV01000040">
    <property type="protein sequence ID" value="OGY27114.1"/>
    <property type="molecule type" value="Genomic_DNA"/>
</dbReference>
<feature type="transmembrane region" description="Helical" evidence="6">
    <location>
        <begin position="221"/>
        <end position="240"/>
    </location>
</feature>
<dbReference type="NCBIfam" id="TIGR00360">
    <property type="entry name" value="ComEC_N-term"/>
    <property type="match status" value="1"/>
</dbReference>
<protein>
    <recommendedName>
        <fullName evidence="7">ComEC/Rec2-related protein domain-containing protein</fullName>
    </recommendedName>
</protein>